<feature type="transmembrane region" description="Helical" evidence="1">
    <location>
        <begin position="59"/>
        <end position="84"/>
    </location>
</feature>
<protein>
    <recommendedName>
        <fullName evidence="4">Permease</fullName>
    </recommendedName>
</protein>
<feature type="transmembrane region" description="Helical" evidence="1">
    <location>
        <begin position="226"/>
        <end position="244"/>
    </location>
</feature>
<feature type="transmembrane region" description="Helical" evidence="1">
    <location>
        <begin position="290"/>
        <end position="310"/>
    </location>
</feature>
<keyword evidence="1" id="KW-1133">Transmembrane helix</keyword>
<dbReference type="RefSeq" id="WP_277832519.1">
    <property type="nucleotide sequence ID" value="NZ_JARQZE010000005.1"/>
</dbReference>
<name>A0ABW3WDR3_9RHOO</name>
<gene>
    <name evidence="2" type="ORF">ACFQ4M_10185</name>
</gene>
<evidence type="ECO:0008006" key="4">
    <source>
        <dbReference type="Google" id="ProtNLM"/>
    </source>
</evidence>
<dbReference type="Proteomes" id="UP001597158">
    <property type="component" value="Unassembled WGS sequence"/>
</dbReference>
<accession>A0ABW3WDR3</accession>
<evidence type="ECO:0000313" key="3">
    <source>
        <dbReference type="Proteomes" id="UP001597158"/>
    </source>
</evidence>
<keyword evidence="1" id="KW-0812">Transmembrane</keyword>
<feature type="transmembrane region" description="Helical" evidence="1">
    <location>
        <begin position="195"/>
        <end position="214"/>
    </location>
</feature>
<feature type="transmembrane region" description="Helical" evidence="1">
    <location>
        <begin position="155"/>
        <end position="175"/>
    </location>
</feature>
<keyword evidence="1" id="KW-0472">Membrane</keyword>
<sequence>MSSANPGLAYQDTPPLSAPLRFFLTAPLFGLAAGLVLLFDAELLSSRWTPGALAVVHLFAAGFMLQVMLGALLQILPVAAGAALPAPRRIAATTHALLALGAASLALGLGAGIPAAIVTGAMLVAGGLVAFLASSLIALAKAAPNQGASRTPRDLRLALVGLTVATLLGTLLAFALGRGLALPIDLPTAVDMHAVWAWMGWGGILLAATSWVVVPMFQITPSYPADFTRVWSPATLALLVLWSICMISGLSTGALLCGIALLIAAAAFSLQTLRLQMRSRRGVPDAPFRAFRLAMLALLASLGVLLLAQFHDGSQWPVLAGVLILHGTFVGTISAMLYKIVPFLAWLNLTQSGVRAPNVKKLLPDPPVRRQLQLHAVALGALCAAVMIPKLAPLAGMLIAAEFIWLFVNLVRVVREWHRASTL</sequence>
<feature type="transmembrane region" description="Helical" evidence="1">
    <location>
        <begin position="20"/>
        <end position="39"/>
    </location>
</feature>
<organism evidence="2 3">
    <name type="scientific">Thauera mechernichensis</name>
    <dbReference type="NCBI Taxonomy" id="82788"/>
    <lineage>
        <taxon>Bacteria</taxon>
        <taxon>Pseudomonadati</taxon>
        <taxon>Pseudomonadota</taxon>
        <taxon>Betaproteobacteria</taxon>
        <taxon>Rhodocyclales</taxon>
        <taxon>Zoogloeaceae</taxon>
        <taxon>Thauera</taxon>
    </lineage>
</organism>
<feature type="transmembrane region" description="Helical" evidence="1">
    <location>
        <begin position="250"/>
        <end position="270"/>
    </location>
</feature>
<feature type="transmembrane region" description="Helical" evidence="1">
    <location>
        <begin position="123"/>
        <end position="143"/>
    </location>
</feature>
<reference evidence="3" key="1">
    <citation type="journal article" date="2019" name="Int. J. Syst. Evol. Microbiol.">
        <title>The Global Catalogue of Microorganisms (GCM) 10K type strain sequencing project: providing services to taxonomists for standard genome sequencing and annotation.</title>
        <authorList>
            <consortium name="The Broad Institute Genomics Platform"/>
            <consortium name="The Broad Institute Genome Sequencing Center for Infectious Disease"/>
            <person name="Wu L."/>
            <person name="Ma J."/>
        </authorList>
    </citation>
    <scope>NUCLEOTIDE SEQUENCE [LARGE SCALE GENOMIC DNA]</scope>
    <source>
        <strain evidence="3">CCUG 48884</strain>
    </source>
</reference>
<proteinExistence type="predicted"/>
<feature type="transmembrane region" description="Helical" evidence="1">
    <location>
        <begin position="316"/>
        <end position="338"/>
    </location>
</feature>
<comment type="caution">
    <text evidence="2">The sequence shown here is derived from an EMBL/GenBank/DDBJ whole genome shotgun (WGS) entry which is preliminary data.</text>
</comment>
<dbReference type="EMBL" id="JBHTMC010000020">
    <property type="protein sequence ID" value="MFD1263956.1"/>
    <property type="molecule type" value="Genomic_DNA"/>
</dbReference>
<evidence type="ECO:0000313" key="2">
    <source>
        <dbReference type="EMBL" id="MFD1263956.1"/>
    </source>
</evidence>
<evidence type="ECO:0000256" key="1">
    <source>
        <dbReference type="SAM" id="Phobius"/>
    </source>
</evidence>
<keyword evidence="3" id="KW-1185">Reference proteome</keyword>
<feature type="transmembrane region" description="Helical" evidence="1">
    <location>
        <begin position="96"/>
        <end position="117"/>
    </location>
</feature>